<dbReference type="EMBL" id="CP001359">
    <property type="protein sequence ID" value="ACL67567.1"/>
    <property type="molecule type" value="Genomic_DNA"/>
</dbReference>
<keyword evidence="2" id="KW-0813">Transport</keyword>
<dbReference type="AlphaFoldDB" id="B8JAR8"/>
<dbReference type="InterPro" id="IPR012312">
    <property type="entry name" value="Hemerythrin-like"/>
</dbReference>
<dbReference type="RefSeq" id="WP_012528181.1">
    <property type="nucleotide sequence ID" value="NC_011891.1"/>
</dbReference>
<name>B8JAR8_ANAD2</name>
<dbReference type="PANTHER" id="PTHR37164">
    <property type="entry name" value="BACTERIOHEMERYTHRIN"/>
    <property type="match status" value="1"/>
</dbReference>
<dbReference type="InterPro" id="IPR016131">
    <property type="entry name" value="Haemerythrin_Fe_BS"/>
</dbReference>
<dbReference type="NCBIfam" id="NF033749">
    <property type="entry name" value="bact_hemeryth"/>
    <property type="match status" value="1"/>
</dbReference>
<accession>B8JAR8</accession>
<sequence length="133" mass="15173">MIAWTPDLAVGIEEIDAQHQELFRRAERFVSSLGQTSRQEVGILLSYLRLYCVTHFGAEESWMREVEYPGYAQHKAEHDGFVASLMALSDEHEKRGGPGLQATRVSTFVERWLQDHVTSTDVAFARFVLSRSE</sequence>
<dbReference type="Proteomes" id="UP000007089">
    <property type="component" value="Chromosome"/>
</dbReference>
<dbReference type="InterPro" id="IPR050669">
    <property type="entry name" value="Hemerythrin"/>
</dbReference>
<dbReference type="GO" id="GO:0046872">
    <property type="term" value="F:metal ion binding"/>
    <property type="evidence" value="ECO:0007669"/>
    <property type="project" value="UniProtKB-KW"/>
</dbReference>
<dbReference type="SUPFAM" id="SSF47188">
    <property type="entry name" value="Hemerythrin-like"/>
    <property type="match status" value="1"/>
</dbReference>
<organism evidence="6 7">
    <name type="scientific">Anaeromyxobacter dehalogenans (strain ATCC BAA-258 / DSM 21875 / 2CP-1)</name>
    <dbReference type="NCBI Taxonomy" id="455488"/>
    <lineage>
        <taxon>Bacteria</taxon>
        <taxon>Pseudomonadati</taxon>
        <taxon>Myxococcota</taxon>
        <taxon>Myxococcia</taxon>
        <taxon>Myxococcales</taxon>
        <taxon>Cystobacterineae</taxon>
        <taxon>Anaeromyxobacteraceae</taxon>
        <taxon>Anaeromyxobacter</taxon>
    </lineage>
</organism>
<dbReference type="CDD" id="cd12107">
    <property type="entry name" value="Hemerythrin"/>
    <property type="match status" value="1"/>
</dbReference>
<evidence type="ECO:0000256" key="4">
    <source>
        <dbReference type="ARBA" id="ARBA00023004"/>
    </source>
</evidence>
<dbReference type="InterPro" id="IPR012827">
    <property type="entry name" value="Hemerythrin_metal-bd"/>
</dbReference>
<dbReference type="InterPro" id="IPR035938">
    <property type="entry name" value="Hemerythrin-like_sf"/>
</dbReference>
<evidence type="ECO:0000256" key="3">
    <source>
        <dbReference type="ARBA" id="ARBA00022723"/>
    </source>
</evidence>
<dbReference type="KEGG" id="acp:A2cp1_4250"/>
<evidence type="ECO:0000256" key="1">
    <source>
        <dbReference type="ARBA" id="ARBA00010587"/>
    </source>
</evidence>
<evidence type="ECO:0000313" key="7">
    <source>
        <dbReference type="Proteomes" id="UP000007089"/>
    </source>
</evidence>
<feature type="domain" description="Hemerythrin-like" evidence="5">
    <location>
        <begin position="11"/>
        <end position="121"/>
    </location>
</feature>
<evidence type="ECO:0000259" key="5">
    <source>
        <dbReference type="Pfam" id="PF01814"/>
    </source>
</evidence>
<dbReference type="GO" id="GO:0005344">
    <property type="term" value="F:oxygen carrier activity"/>
    <property type="evidence" value="ECO:0007669"/>
    <property type="project" value="UniProtKB-KW"/>
</dbReference>
<protein>
    <submittedName>
        <fullName evidence="6">Hemerythrin-like metal-binding protein</fullName>
    </submittedName>
</protein>
<dbReference type="NCBIfam" id="TIGR02481">
    <property type="entry name" value="hemeryth_dom"/>
    <property type="match status" value="1"/>
</dbReference>
<evidence type="ECO:0000256" key="2">
    <source>
        <dbReference type="ARBA" id="ARBA00022621"/>
    </source>
</evidence>
<keyword evidence="3" id="KW-0479">Metal-binding</keyword>
<comment type="similarity">
    <text evidence="1">Belongs to the hemerythrin family.</text>
</comment>
<evidence type="ECO:0000313" key="6">
    <source>
        <dbReference type="EMBL" id="ACL67567.1"/>
    </source>
</evidence>
<keyword evidence="4" id="KW-0408">Iron</keyword>
<gene>
    <name evidence="6" type="ordered locus">A2cp1_4250</name>
</gene>
<proteinExistence type="inferred from homology"/>
<keyword evidence="7" id="KW-1185">Reference proteome</keyword>
<dbReference type="HOGENOM" id="CLU_086902_3_1_7"/>
<keyword evidence="2" id="KW-0561">Oxygen transport</keyword>
<dbReference type="Pfam" id="PF01814">
    <property type="entry name" value="Hemerythrin"/>
    <property type="match status" value="1"/>
</dbReference>
<dbReference type="PANTHER" id="PTHR37164:SF1">
    <property type="entry name" value="BACTERIOHEMERYTHRIN"/>
    <property type="match status" value="1"/>
</dbReference>
<dbReference type="PROSITE" id="PS00550">
    <property type="entry name" value="HEMERYTHRINS"/>
    <property type="match status" value="1"/>
</dbReference>
<reference evidence="6" key="1">
    <citation type="submission" date="2009-01" db="EMBL/GenBank/DDBJ databases">
        <title>Complete sequence of Anaeromyxobacter dehalogenans 2CP-1.</title>
        <authorList>
            <consortium name="US DOE Joint Genome Institute"/>
            <person name="Lucas S."/>
            <person name="Copeland A."/>
            <person name="Lapidus A."/>
            <person name="Glavina del Rio T."/>
            <person name="Dalin E."/>
            <person name="Tice H."/>
            <person name="Bruce D."/>
            <person name="Goodwin L."/>
            <person name="Pitluck S."/>
            <person name="Saunders E."/>
            <person name="Brettin T."/>
            <person name="Detter J.C."/>
            <person name="Han C."/>
            <person name="Larimer F."/>
            <person name="Land M."/>
            <person name="Hauser L."/>
            <person name="Kyrpides N."/>
            <person name="Ovchinnikova G."/>
            <person name="Beliaev A.S."/>
            <person name="Richardson P."/>
        </authorList>
    </citation>
    <scope>NUCLEOTIDE SEQUENCE</scope>
    <source>
        <strain evidence="6">2CP-1</strain>
    </source>
</reference>
<dbReference type="Gene3D" id="1.20.120.50">
    <property type="entry name" value="Hemerythrin-like"/>
    <property type="match status" value="1"/>
</dbReference>